<gene>
    <name evidence="1" type="ORF">Poly41_67470</name>
</gene>
<protein>
    <submittedName>
        <fullName evidence="1">Uncharacterized protein</fullName>
    </submittedName>
</protein>
<comment type="caution">
    <text evidence="1">The sequence shown here is derived from an EMBL/GenBank/DDBJ whole genome shotgun (WGS) entry which is preliminary data.</text>
</comment>
<organism evidence="1 2">
    <name type="scientific">Novipirellula artificiosorum</name>
    <dbReference type="NCBI Taxonomy" id="2528016"/>
    <lineage>
        <taxon>Bacteria</taxon>
        <taxon>Pseudomonadati</taxon>
        <taxon>Planctomycetota</taxon>
        <taxon>Planctomycetia</taxon>
        <taxon>Pirellulales</taxon>
        <taxon>Pirellulaceae</taxon>
        <taxon>Novipirellula</taxon>
    </lineage>
</organism>
<keyword evidence="2" id="KW-1185">Reference proteome</keyword>
<evidence type="ECO:0000313" key="1">
    <source>
        <dbReference type="EMBL" id="TWU29048.1"/>
    </source>
</evidence>
<evidence type="ECO:0000313" key="2">
    <source>
        <dbReference type="Proteomes" id="UP000319143"/>
    </source>
</evidence>
<reference evidence="1 2" key="1">
    <citation type="submission" date="2019-02" db="EMBL/GenBank/DDBJ databases">
        <title>Deep-cultivation of Planctomycetes and their phenomic and genomic characterization uncovers novel biology.</title>
        <authorList>
            <person name="Wiegand S."/>
            <person name="Jogler M."/>
            <person name="Boedeker C."/>
            <person name="Pinto D."/>
            <person name="Vollmers J."/>
            <person name="Rivas-Marin E."/>
            <person name="Kohn T."/>
            <person name="Peeters S.H."/>
            <person name="Heuer A."/>
            <person name="Rast P."/>
            <person name="Oberbeckmann S."/>
            <person name="Bunk B."/>
            <person name="Jeske O."/>
            <person name="Meyerdierks A."/>
            <person name="Storesund J.E."/>
            <person name="Kallscheuer N."/>
            <person name="Luecker S."/>
            <person name="Lage O.M."/>
            <person name="Pohl T."/>
            <person name="Merkel B.J."/>
            <person name="Hornburger P."/>
            <person name="Mueller R.-W."/>
            <person name="Bruemmer F."/>
            <person name="Labrenz M."/>
            <person name="Spormann A.M."/>
            <person name="Op Den Camp H."/>
            <person name="Overmann J."/>
            <person name="Amann R."/>
            <person name="Jetten M.S.M."/>
            <person name="Mascher T."/>
            <person name="Medema M.H."/>
            <person name="Devos D.P."/>
            <person name="Kaster A.-K."/>
            <person name="Ovreas L."/>
            <person name="Rohde M."/>
            <person name="Galperin M.Y."/>
            <person name="Jogler C."/>
        </authorList>
    </citation>
    <scope>NUCLEOTIDE SEQUENCE [LARGE SCALE GENOMIC DNA]</scope>
    <source>
        <strain evidence="1 2">Poly41</strain>
    </source>
</reference>
<proteinExistence type="predicted"/>
<accession>A0A5C6CX88</accession>
<sequence length="108" mass="12395">MDQHSLATFPFPKFLDQTVIETAYLEDRHKISIHFGELAEEAVNFSGRVLACRRNTVSPSSLRTQTVICLACWSMATYNITGFSWWFGEANGYAVFRFSKQNQENLFC</sequence>
<name>A0A5C6CX88_9BACT</name>
<dbReference type="AlphaFoldDB" id="A0A5C6CX88"/>
<dbReference type="EMBL" id="SJPV01000024">
    <property type="protein sequence ID" value="TWU29048.1"/>
    <property type="molecule type" value="Genomic_DNA"/>
</dbReference>
<dbReference type="Proteomes" id="UP000319143">
    <property type="component" value="Unassembled WGS sequence"/>
</dbReference>